<feature type="domain" description="Prepilin type IV endopeptidase peptidase" evidence="4">
    <location>
        <begin position="30"/>
        <end position="136"/>
    </location>
</feature>
<evidence type="ECO:0000256" key="2">
    <source>
        <dbReference type="RuleBase" id="RU003793"/>
    </source>
</evidence>
<dbReference type="EMBL" id="JAPDOG010000021">
    <property type="protein sequence ID" value="MCW3783535.1"/>
    <property type="molecule type" value="Genomic_DNA"/>
</dbReference>
<keyword evidence="3" id="KW-1133">Transmembrane helix</keyword>
<dbReference type="PANTHER" id="PTHR30487:SF0">
    <property type="entry name" value="PREPILIN LEADER PEPTIDASE_N-METHYLTRANSFERASE-RELATED"/>
    <property type="match status" value="1"/>
</dbReference>
<sequence length="177" mass="18205">MKSLTLVAIHVLAYGAVTLISGHHPSAPELVFAGLLIWMSTIDIVRFEIPDLAVALLVVTGVLDACAAAPSAWPDRVIGIAFWPAAFWTVAAGFRRLRGYDGLGLGDVKLVAGLAAWIGFLGMNTVVMAAAVAGAATLGAGLAARRGQSALTVQSAVAFGPFLCLSAWAVRMNGSMG</sequence>
<comment type="caution">
    <text evidence="5">The sequence shown here is derived from an EMBL/GenBank/DDBJ whole genome shotgun (WGS) entry which is preliminary data.</text>
</comment>
<evidence type="ECO:0000256" key="1">
    <source>
        <dbReference type="ARBA" id="ARBA00005801"/>
    </source>
</evidence>
<dbReference type="Proteomes" id="UP001207582">
    <property type="component" value="Unassembled WGS sequence"/>
</dbReference>
<dbReference type="InterPro" id="IPR014032">
    <property type="entry name" value="Peptidase_A24A_bac"/>
</dbReference>
<gene>
    <name evidence="5" type="ORF">OM960_18510</name>
</gene>
<keyword evidence="3" id="KW-0812">Transmembrane</keyword>
<name>A0ABT3J7X5_9RHOB</name>
<dbReference type="InterPro" id="IPR050882">
    <property type="entry name" value="Prepilin_peptidase/N-MTase"/>
</dbReference>
<evidence type="ECO:0000313" key="5">
    <source>
        <dbReference type="EMBL" id="MCW3783535.1"/>
    </source>
</evidence>
<organism evidence="5 6">
    <name type="scientific">Defluviimonas salinarum</name>
    <dbReference type="NCBI Taxonomy" id="2992147"/>
    <lineage>
        <taxon>Bacteria</taxon>
        <taxon>Pseudomonadati</taxon>
        <taxon>Pseudomonadota</taxon>
        <taxon>Alphaproteobacteria</taxon>
        <taxon>Rhodobacterales</taxon>
        <taxon>Paracoccaceae</taxon>
        <taxon>Albidovulum</taxon>
    </lineage>
</organism>
<proteinExistence type="inferred from homology"/>
<feature type="transmembrane region" description="Helical" evidence="3">
    <location>
        <begin position="150"/>
        <end position="170"/>
    </location>
</feature>
<evidence type="ECO:0000313" key="6">
    <source>
        <dbReference type="Proteomes" id="UP001207582"/>
    </source>
</evidence>
<dbReference type="PRINTS" id="PR00864">
    <property type="entry name" value="PREPILNPTASE"/>
</dbReference>
<dbReference type="Gene3D" id="1.20.120.1220">
    <property type="match status" value="1"/>
</dbReference>
<keyword evidence="3" id="KW-0472">Membrane</keyword>
<dbReference type="Pfam" id="PF01478">
    <property type="entry name" value="Peptidase_A24"/>
    <property type="match status" value="1"/>
</dbReference>
<reference evidence="5 6" key="1">
    <citation type="submission" date="2022-10" db="EMBL/GenBank/DDBJ databases">
        <title>Defluviimonas sp. CAU 1641 isolated from mud.</title>
        <authorList>
            <person name="Kim W."/>
        </authorList>
    </citation>
    <scope>NUCLEOTIDE SEQUENCE [LARGE SCALE GENOMIC DNA]</scope>
    <source>
        <strain evidence="5 6">CAU 1641</strain>
    </source>
</reference>
<dbReference type="PANTHER" id="PTHR30487">
    <property type="entry name" value="TYPE 4 PREPILIN-LIKE PROTEINS LEADER PEPTIDE-PROCESSING ENZYME"/>
    <property type="match status" value="1"/>
</dbReference>
<protein>
    <submittedName>
        <fullName evidence="5">A24 family peptidase</fullName>
    </submittedName>
</protein>
<comment type="similarity">
    <text evidence="1 2">Belongs to the peptidase A24 family.</text>
</comment>
<dbReference type="RefSeq" id="WP_264772981.1">
    <property type="nucleotide sequence ID" value="NZ_JAPDOG010000021.1"/>
</dbReference>
<feature type="transmembrane region" description="Helical" evidence="3">
    <location>
        <begin position="114"/>
        <end position="138"/>
    </location>
</feature>
<keyword evidence="6" id="KW-1185">Reference proteome</keyword>
<feature type="transmembrane region" description="Helical" evidence="3">
    <location>
        <begin position="77"/>
        <end position="94"/>
    </location>
</feature>
<accession>A0ABT3J7X5</accession>
<dbReference type="InterPro" id="IPR000045">
    <property type="entry name" value="Prepilin_IV_endopep_pep"/>
</dbReference>
<evidence type="ECO:0000259" key="4">
    <source>
        <dbReference type="Pfam" id="PF01478"/>
    </source>
</evidence>
<evidence type="ECO:0000256" key="3">
    <source>
        <dbReference type="SAM" id="Phobius"/>
    </source>
</evidence>